<dbReference type="PANTHER" id="PTHR11596">
    <property type="entry name" value="ALKALINE PHOSPHATASE"/>
    <property type="match status" value="1"/>
</dbReference>
<reference evidence="6 7" key="1">
    <citation type="submission" date="2017-04" db="EMBL/GenBank/DDBJ databases">
        <authorList>
            <person name="Afonso C.L."/>
            <person name="Miller P.J."/>
            <person name="Scott M.A."/>
            <person name="Spackman E."/>
            <person name="Goraichik I."/>
            <person name="Dimitrov K.M."/>
            <person name="Suarez D.L."/>
            <person name="Swayne D.E."/>
        </authorList>
    </citation>
    <scope>NUCLEOTIDE SEQUENCE [LARGE SCALE GENOMIC DNA]</scope>
    <source>
        <strain evidence="6 7">DSM 5090</strain>
    </source>
</reference>
<organism evidence="6 7">
    <name type="scientific">Sporomusa malonica</name>
    <dbReference type="NCBI Taxonomy" id="112901"/>
    <lineage>
        <taxon>Bacteria</taxon>
        <taxon>Bacillati</taxon>
        <taxon>Bacillota</taxon>
        <taxon>Negativicutes</taxon>
        <taxon>Selenomonadales</taxon>
        <taxon>Sporomusaceae</taxon>
        <taxon>Sporomusa</taxon>
    </lineage>
</organism>
<feature type="binding site" evidence="3">
    <location>
        <position position="149"/>
    </location>
    <ligand>
        <name>Mg(2+)</name>
        <dbReference type="ChEBI" id="CHEBI:18420"/>
    </ligand>
</feature>
<evidence type="ECO:0000256" key="5">
    <source>
        <dbReference type="SAM" id="SignalP"/>
    </source>
</evidence>
<dbReference type="Gene3D" id="3.40.720.10">
    <property type="entry name" value="Alkaline Phosphatase, subunit A"/>
    <property type="match status" value="1"/>
</dbReference>
<keyword evidence="3" id="KW-0460">Magnesium</keyword>
<feature type="binding site" evidence="3">
    <location>
        <position position="43"/>
    </location>
    <ligand>
        <name>Zn(2+)</name>
        <dbReference type="ChEBI" id="CHEBI:29105"/>
        <label>2</label>
    </ligand>
</feature>
<dbReference type="Proteomes" id="UP000192738">
    <property type="component" value="Unassembled WGS sequence"/>
</dbReference>
<dbReference type="SMART" id="SM00098">
    <property type="entry name" value="alkPPc"/>
    <property type="match status" value="1"/>
</dbReference>
<dbReference type="InterPro" id="IPR017850">
    <property type="entry name" value="Alkaline_phosphatase_core_sf"/>
</dbReference>
<comment type="similarity">
    <text evidence="4">Belongs to the alkaline phosphatase family.</text>
</comment>
<dbReference type="Gene3D" id="1.10.60.40">
    <property type="match status" value="1"/>
</dbReference>
<feature type="signal peptide" evidence="5">
    <location>
        <begin position="1"/>
        <end position="23"/>
    </location>
</feature>
<dbReference type="GO" id="GO:0004035">
    <property type="term" value="F:alkaline phosphatase activity"/>
    <property type="evidence" value="ECO:0007669"/>
    <property type="project" value="TreeGrafter"/>
</dbReference>
<dbReference type="SUPFAM" id="SSF53649">
    <property type="entry name" value="Alkaline phosphatase-like"/>
    <property type="match status" value="1"/>
</dbReference>
<keyword evidence="5" id="KW-0732">Signal</keyword>
<keyword evidence="3" id="KW-0479">Metal-binding</keyword>
<dbReference type="STRING" id="112901.SAMN04488500_11292"/>
<dbReference type="RefSeq" id="WP_245823998.1">
    <property type="nucleotide sequence ID" value="NZ_CP155572.1"/>
</dbReference>
<evidence type="ECO:0000313" key="7">
    <source>
        <dbReference type="Proteomes" id="UP000192738"/>
    </source>
</evidence>
<sequence>MFRKNSNKWLVGFLVACSTFVFAPTVIGASPGPAKNVIVLMTDGTGTTHTTITRWYKGGLLPQDPFIVGGVRTYGADSIITDSAPAASAFATGHKTDDKFISVLPPKTTIPGLAQVAEDLKYKPVASVLEGAKFVGKSTGLIATSNIQHASPAAYSAHWPDRSNYDEIAEQQVYQNMDVVLSGGKQYLLTKDLGGTRTDGENLINVLKAKGYGFVENKQDMLDYKGKKLWGLFANDALDYDMDRQLLRPDQPSLADMTKKAIDILSKNPKGFFLFVEASKVDWASHANEPIGVISDSLAYADAIQVALDFAKKDGNTLVLCFTDHSNGGMSIGSNKTDKTYSSTPFAQLIDPLKKATLTAEGIEVVLGSNRESSNIRQIVSQYYGVEDLTEEEVRAIEKAKKGALPNVLGPIISKRSIVSWTTTGHTGEDVFLYAYGPGKPAGLIENTQLAYICSTGMGFDLDQIDYKLFIEASAAFKPLGAIVTIDKTDPVNPVLVIENGTKQAKLPFSKNLVIVNGKTHEMTGITVYAPKTDKVYVPRQAVELVRNAWK</sequence>
<keyword evidence="7" id="KW-1185">Reference proteome</keyword>
<feature type="binding site" evidence="3">
    <location>
        <position position="151"/>
    </location>
    <ligand>
        <name>Mg(2+)</name>
        <dbReference type="ChEBI" id="CHEBI:18420"/>
    </ligand>
</feature>
<accession>A0A1W2CXS3</accession>
<gene>
    <name evidence="6" type="ORF">SAMN04488500_11292</name>
</gene>
<name>A0A1W2CXS3_9FIRM</name>
<feature type="binding site" evidence="3">
    <location>
        <position position="286"/>
    </location>
    <ligand>
        <name>Zn(2+)</name>
        <dbReference type="ChEBI" id="CHEBI:29105"/>
        <label>2</label>
    </ligand>
</feature>
<dbReference type="GO" id="GO:0046872">
    <property type="term" value="F:metal ion binding"/>
    <property type="evidence" value="ECO:0007669"/>
    <property type="project" value="UniProtKB-KW"/>
</dbReference>
<protein>
    <submittedName>
        <fullName evidence="6">Alkaline phosphatase</fullName>
    </submittedName>
</protein>
<comment type="cofactor">
    <cofactor evidence="3">
        <name>Mg(2+)</name>
        <dbReference type="ChEBI" id="CHEBI:18420"/>
    </cofactor>
    <text evidence="3">Binds 1 Mg(2+) ion.</text>
</comment>
<feature type="binding site" evidence="3">
    <location>
        <position position="282"/>
    </location>
    <ligand>
        <name>Zn(2+)</name>
        <dbReference type="ChEBI" id="CHEBI:29105"/>
        <label>2</label>
    </ligand>
</feature>
<feature type="binding site" evidence="3">
    <location>
        <position position="325"/>
    </location>
    <ligand>
        <name>Zn(2+)</name>
        <dbReference type="ChEBI" id="CHEBI:29105"/>
        <label>2</label>
    </ligand>
</feature>
<dbReference type="InterPro" id="IPR001952">
    <property type="entry name" value="Alkaline_phosphatase"/>
</dbReference>
<feature type="active site" description="Phosphoserine intermediate" evidence="2">
    <location>
        <position position="83"/>
    </location>
</feature>
<feature type="binding site" evidence="3">
    <location>
        <position position="426"/>
    </location>
    <ligand>
        <name>Zn(2+)</name>
        <dbReference type="ChEBI" id="CHEBI:29105"/>
        <label>2</label>
    </ligand>
</feature>
<evidence type="ECO:0000313" key="6">
    <source>
        <dbReference type="EMBL" id="SMC90023.1"/>
    </source>
</evidence>
<evidence type="ECO:0000256" key="3">
    <source>
        <dbReference type="PIRSR" id="PIRSR601952-2"/>
    </source>
</evidence>
<proteinExistence type="inferred from homology"/>
<keyword evidence="1" id="KW-0597">Phosphoprotein</keyword>
<feature type="binding site" evidence="3">
    <location>
        <position position="324"/>
    </location>
    <ligand>
        <name>Zn(2+)</name>
        <dbReference type="ChEBI" id="CHEBI:29105"/>
        <label>2</label>
    </ligand>
</feature>
<feature type="binding site" evidence="3">
    <location>
        <position position="277"/>
    </location>
    <ligand>
        <name>Mg(2+)</name>
        <dbReference type="ChEBI" id="CHEBI:18420"/>
    </ligand>
</feature>
<feature type="chain" id="PRO_5039405873" evidence="5">
    <location>
        <begin position="24"/>
        <end position="551"/>
    </location>
</feature>
<feature type="binding site" evidence="3">
    <location>
        <position position="43"/>
    </location>
    <ligand>
        <name>Mg(2+)</name>
        <dbReference type="ChEBI" id="CHEBI:18420"/>
    </ligand>
</feature>
<dbReference type="AlphaFoldDB" id="A0A1W2CXS3"/>
<comment type="cofactor">
    <cofactor evidence="3">
        <name>Zn(2+)</name>
        <dbReference type="ChEBI" id="CHEBI:29105"/>
    </cofactor>
    <text evidence="3">Binds 2 Zn(2+) ions.</text>
</comment>
<dbReference type="CDD" id="cd16012">
    <property type="entry name" value="ALP"/>
    <property type="match status" value="1"/>
</dbReference>
<evidence type="ECO:0000256" key="4">
    <source>
        <dbReference type="RuleBase" id="RU003946"/>
    </source>
</evidence>
<evidence type="ECO:0000256" key="2">
    <source>
        <dbReference type="PIRSR" id="PIRSR601952-1"/>
    </source>
</evidence>
<dbReference type="PANTHER" id="PTHR11596:SF5">
    <property type="entry name" value="ALKALINE PHOSPHATASE"/>
    <property type="match status" value="1"/>
</dbReference>
<dbReference type="Pfam" id="PF00245">
    <property type="entry name" value="Alk_phosphatase"/>
    <property type="match status" value="1"/>
</dbReference>
<dbReference type="PRINTS" id="PR00113">
    <property type="entry name" value="ALKPHPHTASE"/>
</dbReference>
<evidence type="ECO:0000256" key="1">
    <source>
        <dbReference type="ARBA" id="ARBA00022553"/>
    </source>
</evidence>
<keyword evidence="3" id="KW-0862">Zinc</keyword>
<dbReference type="EMBL" id="FWXI01000012">
    <property type="protein sequence ID" value="SMC90023.1"/>
    <property type="molecule type" value="Genomic_DNA"/>
</dbReference>